<evidence type="ECO:0000313" key="7">
    <source>
        <dbReference type="Proteomes" id="UP000298381"/>
    </source>
</evidence>
<feature type="binding site" evidence="4">
    <location>
        <position position="65"/>
    </location>
    <ligand>
        <name>Zn(2+)</name>
        <dbReference type="ChEBI" id="CHEBI:29105"/>
    </ligand>
</feature>
<name>A0A4Z0D5U8_9FIRM</name>
<dbReference type="Proteomes" id="UP000298381">
    <property type="component" value="Unassembled WGS sequence"/>
</dbReference>
<dbReference type="InterPro" id="IPR006680">
    <property type="entry name" value="Amidohydro-rel"/>
</dbReference>
<organism evidence="6 7">
    <name type="scientific">Soehngenia longivitae</name>
    <dbReference type="NCBI Taxonomy" id="2562294"/>
    <lineage>
        <taxon>Bacteria</taxon>
        <taxon>Bacillati</taxon>
        <taxon>Bacillota</taxon>
        <taxon>Tissierellia</taxon>
        <taxon>Tissierellales</taxon>
        <taxon>Tissierellaceae</taxon>
        <taxon>Soehngenia</taxon>
    </lineage>
</organism>
<dbReference type="EC" id="3.5.4.31" evidence="4"/>
<evidence type="ECO:0000259" key="5">
    <source>
        <dbReference type="Pfam" id="PF01979"/>
    </source>
</evidence>
<dbReference type="Gene3D" id="2.30.40.10">
    <property type="entry name" value="Urease, subunit C, domain 1"/>
    <property type="match status" value="1"/>
</dbReference>
<dbReference type="Gene3D" id="3.20.20.140">
    <property type="entry name" value="Metal-dependent hydrolases"/>
    <property type="match status" value="1"/>
</dbReference>
<comment type="function">
    <text evidence="4">Catalyzes the deamination of 5-methylthioadenosine and S-adenosyl-L-homocysteine into 5-methylthioinosine and S-inosyl-L-homocysteine, respectively. Is also able to deaminate adenosine.</text>
</comment>
<keyword evidence="2 4" id="KW-0378">Hydrolase</keyword>
<dbReference type="AlphaFoldDB" id="A0A4Z0D5U8"/>
<evidence type="ECO:0000256" key="1">
    <source>
        <dbReference type="ARBA" id="ARBA00022723"/>
    </source>
</evidence>
<keyword evidence="1 4" id="KW-0479">Metal-binding</keyword>
<dbReference type="SUPFAM" id="SSF51556">
    <property type="entry name" value="Metallo-dependent hydrolases"/>
    <property type="match status" value="1"/>
</dbReference>
<feature type="binding site" evidence="4">
    <location>
        <position position="211"/>
    </location>
    <ligand>
        <name>Zn(2+)</name>
        <dbReference type="ChEBI" id="CHEBI:29105"/>
    </ligand>
</feature>
<dbReference type="InterPro" id="IPR050287">
    <property type="entry name" value="MTA/SAH_deaminase"/>
</dbReference>
<dbReference type="GO" id="GO:0090614">
    <property type="term" value="F:5'-methylthioadenosine deaminase activity"/>
    <property type="evidence" value="ECO:0007669"/>
    <property type="project" value="UniProtKB-UniRule"/>
</dbReference>
<dbReference type="HAMAP" id="MF_01281">
    <property type="entry name" value="MTA_SAH_deamin"/>
    <property type="match status" value="1"/>
</dbReference>
<dbReference type="CDD" id="cd01298">
    <property type="entry name" value="ATZ_TRZ_like"/>
    <property type="match status" value="1"/>
</dbReference>
<comment type="catalytic activity">
    <reaction evidence="4">
        <text>S-methyl-5'-thioadenosine + H2O + H(+) = S-methyl-5'-thioinosine + NH4(+)</text>
        <dbReference type="Rhea" id="RHEA:25025"/>
        <dbReference type="ChEBI" id="CHEBI:15377"/>
        <dbReference type="ChEBI" id="CHEBI:15378"/>
        <dbReference type="ChEBI" id="CHEBI:17509"/>
        <dbReference type="ChEBI" id="CHEBI:28938"/>
        <dbReference type="ChEBI" id="CHEBI:48595"/>
        <dbReference type="EC" id="3.5.4.31"/>
    </reaction>
</comment>
<gene>
    <name evidence="4" type="primary">mtaD</name>
    <name evidence="6" type="ORF">E4100_05385</name>
</gene>
<accession>A0A4Z0D5U8</accession>
<keyword evidence="3 4" id="KW-0862">Zinc</keyword>
<evidence type="ECO:0000256" key="4">
    <source>
        <dbReference type="HAMAP-Rule" id="MF_01281"/>
    </source>
</evidence>
<dbReference type="PANTHER" id="PTHR43794:SF11">
    <property type="entry name" value="AMIDOHYDROLASE-RELATED DOMAIN-CONTAINING PROTEIN"/>
    <property type="match status" value="1"/>
</dbReference>
<dbReference type="InterPro" id="IPR023512">
    <property type="entry name" value="Deaminase_MtaD/DadD"/>
</dbReference>
<feature type="binding site" evidence="4">
    <location>
        <position position="184"/>
    </location>
    <ligand>
        <name>substrate</name>
    </ligand>
</feature>
<evidence type="ECO:0000256" key="2">
    <source>
        <dbReference type="ARBA" id="ARBA00022801"/>
    </source>
</evidence>
<dbReference type="PANTHER" id="PTHR43794">
    <property type="entry name" value="AMINOHYDROLASE SSNA-RELATED"/>
    <property type="match status" value="1"/>
</dbReference>
<feature type="binding site" evidence="4">
    <location>
        <position position="94"/>
    </location>
    <ligand>
        <name>substrate</name>
    </ligand>
</feature>
<dbReference type="Pfam" id="PF01979">
    <property type="entry name" value="Amidohydro_1"/>
    <property type="match status" value="1"/>
</dbReference>
<reference evidence="6 7" key="1">
    <citation type="submission" date="2019-03" db="EMBL/GenBank/DDBJ databases">
        <title>Draft genome sequence data and analysis of a Fermenting Bacterium, Soehngenia longevitae strain 1933PT, isolated from petroleum reservoir in Azerbaijan.</title>
        <authorList>
            <person name="Grouzdev D.S."/>
            <person name="Bidzhieva S.K."/>
            <person name="Sokolova D.S."/>
            <person name="Tourova T.P."/>
            <person name="Poltaraus A.B."/>
            <person name="Nazina T.N."/>
        </authorList>
    </citation>
    <scope>NUCLEOTIDE SEQUENCE [LARGE SCALE GENOMIC DNA]</scope>
    <source>
        <strain evidence="6 7">1933P</strain>
    </source>
</reference>
<feature type="binding site" evidence="4">
    <location>
        <position position="67"/>
    </location>
    <ligand>
        <name>Zn(2+)</name>
        <dbReference type="ChEBI" id="CHEBI:29105"/>
    </ligand>
</feature>
<protein>
    <recommendedName>
        <fullName evidence="4">5-methylthioadenosine/S-adenosylhomocysteine deaminase</fullName>
        <shortName evidence="4">MTA/SAH deaminase</shortName>
        <ecNumber evidence="4">3.5.4.28</ecNumber>
        <ecNumber evidence="4">3.5.4.31</ecNumber>
    </recommendedName>
</protein>
<dbReference type="EMBL" id="SRIB01000006">
    <property type="protein sequence ID" value="TFZ40247.1"/>
    <property type="molecule type" value="Genomic_DNA"/>
</dbReference>
<feature type="binding site" evidence="4">
    <location>
        <position position="299"/>
    </location>
    <ligand>
        <name>substrate</name>
    </ligand>
</feature>
<comment type="cofactor">
    <cofactor evidence="4">
        <name>Zn(2+)</name>
        <dbReference type="ChEBI" id="CHEBI:29105"/>
    </cofactor>
    <text evidence="4">Binds 1 zinc ion per subunit.</text>
</comment>
<dbReference type="InterPro" id="IPR011059">
    <property type="entry name" value="Metal-dep_hydrolase_composite"/>
</dbReference>
<proteinExistence type="inferred from homology"/>
<dbReference type="OrthoDB" id="9807210at2"/>
<dbReference type="InterPro" id="IPR032466">
    <property type="entry name" value="Metal_Hydrolase"/>
</dbReference>
<comment type="similarity">
    <text evidence="4">Belongs to the metallo-dependent hydrolases superfamily. MTA/SAH deaminase family.</text>
</comment>
<dbReference type="GO" id="GO:0050270">
    <property type="term" value="F:S-adenosylhomocysteine deaminase activity"/>
    <property type="evidence" value="ECO:0007669"/>
    <property type="project" value="UniProtKB-UniRule"/>
</dbReference>
<feature type="domain" description="Amidohydrolase-related" evidence="5">
    <location>
        <begin position="57"/>
        <end position="402"/>
    </location>
</feature>
<keyword evidence="7" id="KW-1185">Reference proteome</keyword>
<feature type="binding site" evidence="4">
    <location>
        <position position="146"/>
    </location>
    <ligand>
        <name>substrate</name>
    </ligand>
</feature>
<dbReference type="EC" id="3.5.4.28" evidence="4"/>
<dbReference type="RefSeq" id="WP_135271020.1">
    <property type="nucleotide sequence ID" value="NZ_SRIB01000006.1"/>
</dbReference>
<feature type="binding site" evidence="4">
    <location>
        <position position="214"/>
    </location>
    <ligand>
        <name>substrate</name>
    </ligand>
</feature>
<dbReference type="GO" id="GO:0046872">
    <property type="term" value="F:metal ion binding"/>
    <property type="evidence" value="ECO:0007669"/>
    <property type="project" value="UniProtKB-KW"/>
</dbReference>
<dbReference type="FunFam" id="3.20.20.140:FF:000014">
    <property type="entry name" value="5-methylthioadenosine/S-adenosylhomocysteine deaminase"/>
    <property type="match status" value="1"/>
</dbReference>
<comment type="caution">
    <text evidence="6">The sequence shown here is derived from an EMBL/GenBank/DDBJ whole genome shotgun (WGS) entry which is preliminary data.</text>
</comment>
<dbReference type="SUPFAM" id="SSF51338">
    <property type="entry name" value="Composite domain of metallo-dependent hydrolases"/>
    <property type="match status" value="1"/>
</dbReference>
<comment type="caution">
    <text evidence="4">Lacks conserved residue(s) required for the propagation of feature annotation.</text>
</comment>
<comment type="catalytic activity">
    <reaction evidence="4">
        <text>S-adenosyl-L-homocysteine + H2O + H(+) = S-inosyl-L-homocysteine + NH4(+)</text>
        <dbReference type="Rhea" id="RHEA:20716"/>
        <dbReference type="ChEBI" id="CHEBI:15377"/>
        <dbReference type="ChEBI" id="CHEBI:15378"/>
        <dbReference type="ChEBI" id="CHEBI:28938"/>
        <dbReference type="ChEBI" id="CHEBI:57856"/>
        <dbReference type="ChEBI" id="CHEBI:57985"/>
        <dbReference type="EC" id="3.5.4.28"/>
    </reaction>
</comment>
<sequence>MKILIKNVDIVTMNEQNQFYERSNIVIEDNIITHIGDIGDINKNKVDYEIDGSNKLAMPGLINCHTHLGMSLFRNYADDMILSEWLTKKIWPAEAKLIAEDIYWASLLSMSEMIASGTTTFCDMYFFMDQVIKALDISGMRASLARGIVEEDSNSIYKIEENEKLFNEYNDSLNGRIKIMFGPHAPYTCSPEFLLKIMDSASKLNASLHIHLSETRNEVEESFRKYNKSPIKHMYDLGLFDLHTVAAHCVHIDEEDIKLIKEKNVHPVNNPSSNFKLASGFSPVNRMLKEGIKVALGTDGAASNNNLNMFKEISMASIVNKAVDNDPMSVTALEALNMATINGAYALGLEKEIGSLEIGKKADIIILDMDKPHLCPRNNVYSTLAYSAYGSDVDTVIVDGNILMERKEFKTIDIEKVKYMVKVNSMDLLNNR</sequence>
<evidence type="ECO:0000256" key="3">
    <source>
        <dbReference type="ARBA" id="ARBA00022833"/>
    </source>
</evidence>
<evidence type="ECO:0000313" key="6">
    <source>
        <dbReference type="EMBL" id="TFZ40247.1"/>
    </source>
</evidence>
<feature type="binding site" evidence="4">
    <location>
        <position position="299"/>
    </location>
    <ligand>
        <name>Zn(2+)</name>
        <dbReference type="ChEBI" id="CHEBI:29105"/>
    </ligand>
</feature>